<organism evidence="2 3">
    <name type="scientific">Crucibulum laeve</name>
    <dbReference type="NCBI Taxonomy" id="68775"/>
    <lineage>
        <taxon>Eukaryota</taxon>
        <taxon>Fungi</taxon>
        <taxon>Dikarya</taxon>
        <taxon>Basidiomycota</taxon>
        <taxon>Agaricomycotina</taxon>
        <taxon>Agaricomycetes</taxon>
        <taxon>Agaricomycetidae</taxon>
        <taxon>Agaricales</taxon>
        <taxon>Agaricineae</taxon>
        <taxon>Nidulariaceae</taxon>
        <taxon>Crucibulum</taxon>
    </lineage>
</organism>
<gene>
    <name evidence="2" type="ORF">BDQ12DRAFT_730270</name>
</gene>
<dbReference type="Pfam" id="PF00856">
    <property type="entry name" value="SET"/>
    <property type="match status" value="1"/>
</dbReference>
<proteinExistence type="predicted"/>
<protein>
    <recommendedName>
        <fullName evidence="1">SET domain-containing protein</fullName>
    </recommendedName>
</protein>
<name>A0A5C3MFI3_9AGAR</name>
<dbReference type="PROSITE" id="PS50280">
    <property type="entry name" value="SET"/>
    <property type="match status" value="1"/>
</dbReference>
<sequence length="392" mass="44664">MADSDIYMQAHDAADANGLVSLPDSENQVKILLTTLPARDNAPTTGLDLDTDDYTECLFLDDAIRDKIVKTPNFPQSVPHVIEKLFRIGSSPGKGLGMFATQDIEMGDFIHAARPLIIVPVKFVKEWHIFQEKLLFLCIKRLSLEGQVAFMNLTHSHIPMNGCDRNHQIKAIISTNGFGMNIFYEPESDSCTYSAVYKDISRINHSCSPNVQIIFDVPSFSCQLRAVRPIKKDTEFTIQYTDIFQSYEERKKALVPYQIECTCMSCSNPKESNQFREELRQAVDVKALRGSWLADTSLPGDLIVEHCSGWIRKLDQWGLQSLERYRYYLWYAYTAAVALGDAELAHKFGTNFARRLLVDLPQDQGVDTIKIYSDRDKCRKEPGWRIRGERTV</sequence>
<reference evidence="2 3" key="1">
    <citation type="journal article" date="2019" name="Nat. Ecol. Evol.">
        <title>Megaphylogeny resolves global patterns of mushroom evolution.</title>
        <authorList>
            <person name="Varga T."/>
            <person name="Krizsan K."/>
            <person name="Foldi C."/>
            <person name="Dima B."/>
            <person name="Sanchez-Garcia M."/>
            <person name="Sanchez-Ramirez S."/>
            <person name="Szollosi G.J."/>
            <person name="Szarkandi J.G."/>
            <person name="Papp V."/>
            <person name="Albert L."/>
            <person name="Andreopoulos W."/>
            <person name="Angelini C."/>
            <person name="Antonin V."/>
            <person name="Barry K.W."/>
            <person name="Bougher N.L."/>
            <person name="Buchanan P."/>
            <person name="Buyck B."/>
            <person name="Bense V."/>
            <person name="Catcheside P."/>
            <person name="Chovatia M."/>
            <person name="Cooper J."/>
            <person name="Damon W."/>
            <person name="Desjardin D."/>
            <person name="Finy P."/>
            <person name="Geml J."/>
            <person name="Haridas S."/>
            <person name="Hughes K."/>
            <person name="Justo A."/>
            <person name="Karasinski D."/>
            <person name="Kautmanova I."/>
            <person name="Kiss B."/>
            <person name="Kocsube S."/>
            <person name="Kotiranta H."/>
            <person name="LaButti K.M."/>
            <person name="Lechner B.E."/>
            <person name="Liimatainen K."/>
            <person name="Lipzen A."/>
            <person name="Lukacs Z."/>
            <person name="Mihaltcheva S."/>
            <person name="Morgado L.N."/>
            <person name="Niskanen T."/>
            <person name="Noordeloos M.E."/>
            <person name="Ohm R.A."/>
            <person name="Ortiz-Santana B."/>
            <person name="Ovrebo C."/>
            <person name="Racz N."/>
            <person name="Riley R."/>
            <person name="Savchenko A."/>
            <person name="Shiryaev A."/>
            <person name="Soop K."/>
            <person name="Spirin V."/>
            <person name="Szebenyi C."/>
            <person name="Tomsovsky M."/>
            <person name="Tulloss R.E."/>
            <person name="Uehling J."/>
            <person name="Grigoriev I.V."/>
            <person name="Vagvolgyi C."/>
            <person name="Papp T."/>
            <person name="Martin F.M."/>
            <person name="Miettinen O."/>
            <person name="Hibbett D.S."/>
            <person name="Nagy L.G."/>
        </authorList>
    </citation>
    <scope>NUCLEOTIDE SEQUENCE [LARGE SCALE GENOMIC DNA]</scope>
    <source>
        <strain evidence="2 3">CBS 166.37</strain>
    </source>
</reference>
<dbReference type="SUPFAM" id="SSF82199">
    <property type="entry name" value="SET domain"/>
    <property type="match status" value="1"/>
</dbReference>
<keyword evidence="3" id="KW-1185">Reference proteome</keyword>
<dbReference type="PANTHER" id="PTHR47332">
    <property type="entry name" value="SET DOMAIN-CONTAINING PROTEIN 5"/>
    <property type="match status" value="1"/>
</dbReference>
<dbReference type="EMBL" id="ML213590">
    <property type="protein sequence ID" value="TFK44179.1"/>
    <property type="molecule type" value="Genomic_DNA"/>
</dbReference>
<dbReference type="Gene3D" id="2.170.270.10">
    <property type="entry name" value="SET domain"/>
    <property type="match status" value="1"/>
</dbReference>
<dbReference type="PANTHER" id="PTHR47332:SF4">
    <property type="entry name" value="SET DOMAIN-CONTAINING PROTEIN 5"/>
    <property type="match status" value="1"/>
</dbReference>
<dbReference type="InterPro" id="IPR046341">
    <property type="entry name" value="SET_dom_sf"/>
</dbReference>
<dbReference type="SMART" id="SM00317">
    <property type="entry name" value="SET"/>
    <property type="match status" value="1"/>
</dbReference>
<evidence type="ECO:0000313" key="3">
    <source>
        <dbReference type="Proteomes" id="UP000308652"/>
    </source>
</evidence>
<evidence type="ECO:0000313" key="2">
    <source>
        <dbReference type="EMBL" id="TFK44179.1"/>
    </source>
</evidence>
<feature type="domain" description="SET" evidence="1">
    <location>
        <begin position="84"/>
        <end position="241"/>
    </location>
</feature>
<dbReference type="InterPro" id="IPR001214">
    <property type="entry name" value="SET_dom"/>
</dbReference>
<dbReference type="CDD" id="cd20071">
    <property type="entry name" value="SET_SMYD"/>
    <property type="match status" value="1"/>
</dbReference>
<evidence type="ECO:0000259" key="1">
    <source>
        <dbReference type="PROSITE" id="PS50280"/>
    </source>
</evidence>
<dbReference type="STRING" id="68775.A0A5C3MFI3"/>
<dbReference type="OrthoDB" id="5945798at2759"/>
<dbReference type="Proteomes" id="UP000308652">
    <property type="component" value="Unassembled WGS sequence"/>
</dbReference>
<accession>A0A5C3MFI3</accession>
<dbReference type="InterPro" id="IPR053185">
    <property type="entry name" value="SET_domain_protein"/>
</dbReference>
<dbReference type="AlphaFoldDB" id="A0A5C3MFI3"/>